<sequence length="77" mass="7982">MSSSPSVVKVSTFGWVVILVILTASLLGLPLILPPLPPPPLILLFFPVGIMVALMCLAFSPSSAAASHNVAFYSSSV</sequence>
<feature type="transmembrane region" description="Helical" evidence="1">
    <location>
        <begin position="39"/>
        <end position="59"/>
    </location>
</feature>
<accession>A0A0J8BCV0</accession>
<name>A0A0J8BCV0_BETVV</name>
<keyword evidence="1" id="KW-0812">Transmembrane</keyword>
<reference evidence="2 3" key="1">
    <citation type="journal article" date="2014" name="Nature">
        <title>The genome of the recently domesticated crop plant sugar beet (Beta vulgaris).</title>
        <authorList>
            <person name="Dohm J.C."/>
            <person name="Minoche A.E."/>
            <person name="Holtgrawe D."/>
            <person name="Capella-Gutierrez S."/>
            <person name="Zakrzewski F."/>
            <person name="Tafer H."/>
            <person name="Rupp O."/>
            <person name="Sorensen T.R."/>
            <person name="Stracke R."/>
            <person name="Reinhardt R."/>
            <person name="Goesmann A."/>
            <person name="Kraft T."/>
            <person name="Schulz B."/>
            <person name="Stadler P.F."/>
            <person name="Schmidt T."/>
            <person name="Gabaldon T."/>
            <person name="Lehrach H."/>
            <person name="Weisshaar B."/>
            <person name="Himmelbauer H."/>
        </authorList>
    </citation>
    <scope>NUCLEOTIDE SEQUENCE [LARGE SCALE GENOMIC DNA]</scope>
    <source>
        <tissue evidence="2">Taproot</tissue>
    </source>
</reference>
<keyword evidence="3" id="KW-1185">Reference proteome</keyword>
<protein>
    <recommendedName>
        <fullName evidence="4">Transmembrane protein</fullName>
    </recommendedName>
</protein>
<dbReference type="EMBL" id="KQ090230">
    <property type="protein sequence ID" value="KMS99169.1"/>
    <property type="molecule type" value="Genomic_DNA"/>
</dbReference>
<dbReference type="PANTHER" id="PTHR38928">
    <property type="entry name" value="ARGOS7"/>
    <property type="match status" value="1"/>
</dbReference>
<evidence type="ECO:0000313" key="2">
    <source>
        <dbReference type="EMBL" id="KMS99169.1"/>
    </source>
</evidence>
<evidence type="ECO:0000256" key="1">
    <source>
        <dbReference type="SAM" id="Phobius"/>
    </source>
</evidence>
<dbReference type="OMA" id="WLAFPPC"/>
<keyword evidence="1" id="KW-1133">Transmembrane helix</keyword>
<evidence type="ECO:0000313" key="3">
    <source>
        <dbReference type="Proteomes" id="UP000035740"/>
    </source>
</evidence>
<gene>
    <name evidence="2" type="ORF">BVRB_2g047280</name>
</gene>
<dbReference type="Gramene" id="KMS99169">
    <property type="protein sequence ID" value="KMS99169"/>
    <property type="gene ID" value="BVRB_2g047280"/>
</dbReference>
<dbReference type="Proteomes" id="UP000035740">
    <property type="component" value="Unassembled WGS sequence"/>
</dbReference>
<dbReference type="AlphaFoldDB" id="A0A0J8BCV0"/>
<proteinExistence type="predicted"/>
<evidence type="ECO:0008006" key="4">
    <source>
        <dbReference type="Google" id="ProtNLM"/>
    </source>
</evidence>
<organism evidence="2 3">
    <name type="scientific">Beta vulgaris subsp. vulgaris</name>
    <name type="common">Beet</name>
    <dbReference type="NCBI Taxonomy" id="3555"/>
    <lineage>
        <taxon>Eukaryota</taxon>
        <taxon>Viridiplantae</taxon>
        <taxon>Streptophyta</taxon>
        <taxon>Embryophyta</taxon>
        <taxon>Tracheophyta</taxon>
        <taxon>Spermatophyta</taxon>
        <taxon>Magnoliopsida</taxon>
        <taxon>eudicotyledons</taxon>
        <taxon>Gunneridae</taxon>
        <taxon>Pentapetalae</taxon>
        <taxon>Caryophyllales</taxon>
        <taxon>Chenopodiaceae</taxon>
        <taxon>Betoideae</taxon>
        <taxon>Beta</taxon>
    </lineage>
</organism>
<feature type="transmembrane region" description="Helical" evidence="1">
    <location>
        <begin position="12"/>
        <end position="33"/>
    </location>
</feature>
<dbReference type="PANTHER" id="PTHR38928:SF9">
    <property type="entry name" value="TRANSMEMBRANE PROTEIN"/>
    <property type="match status" value="1"/>
</dbReference>
<keyword evidence="1" id="KW-0472">Membrane</keyword>